<dbReference type="Pfam" id="PF01869">
    <property type="entry name" value="BcrAD_BadFG"/>
    <property type="match status" value="1"/>
</dbReference>
<dbReference type="PANTHER" id="PTHR43190:SF3">
    <property type="entry name" value="N-ACETYL-D-GLUCOSAMINE KINASE"/>
    <property type="match status" value="1"/>
</dbReference>
<keyword evidence="3" id="KW-1185">Reference proteome</keyword>
<dbReference type="Proteomes" id="UP001239680">
    <property type="component" value="Unassembled WGS sequence"/>
</dbReference>
<dbReference type="SUPFAM" id="SSF53067">
    <property type="entry name" value="Actin-like ATPase domain"/>
    <property type="match status" value="2"/>
</dbReference>
<feature type="domain" description="ATPase BadF/BadG/BcrA/BcrD type" evidence="1">
    <location>
        <begin position="7"/>
        <end position="234"/>
    </location>
</feature>
<dbReference type="InterPro" id="IPR002731">
    <property type="entry name" value="ATPase_BadF"/>
</dbReference>
<accession>A0ABU0VUE2</accession>
<dbReference type="EMBL" id="JAVDBT010000002">
    <property type="protein sequence ID" value="MDQ2065273.1"/>
    <property type="molecule type" value="Genomic_DNA"/>
</dbReference>
<gene>
    <name evidence="2" type="ORF">Q9295_02710</name>
</gene>
<dbReference type="RefSeq" id="WP_306678965.1">
    <property type="nucleotide sequence ID" value="NZ_JAVDBT010000002.1"/>
</dbReference>
<dbReference type="CDD" id="cd24082">
    <property type="entry name" value="ASKHA_NBD_GspK-like"/>
    <property type="match status" value="1"/>
</dbReference>
<evidence type="ECO:0000313" key="3">
    <source>
        <dbReference type="Proteomes" id="UP001239680"/>
    </source>
</evidence>
<evidence type="ECO:0000259" key="1">
    <source>
        <dbReference type="Pfam" id="PF01869"/>
    </source>
</evidence>
<organism evidence="2 3">
    <name type="scientific">Pseudogemmobacter lacusdianii</name>
    <dbReference type="NCBI Taxonomy" id="3069608"/>
    <lineage>
        <taxon>Bacteria</taxon>
        <taxon>Pseudomonadati</taxon>
        <taxon>Pseudomonadota</taxon>
        <taxon>Alphaproteobacteria</taxon>
        <taxon>Rhodobacterales</taxon>
        <taxon>Paracoccaceae</taxon>
        <taxon>Pseudogemmobacter</taxon>
    </lineage>
</organism>
<protein>
    <submittedName>
        <fullName evidence="2">BadF/BadG/BcrA/BcrD ATPase family protein</fullName>
    </submittedName>
</protein>
<reference evidence="2 3" key="1">
    <citation type="submission" date="2023-08" db="EMBL/GenBank/DDBJ databases">
        <title>Characterization of two Paracoccaceae strains isolated from Phycosphere and proposal of Xinfangfangia lacusdiani sp. nov.</title>
        <authorList>
            <person name="Deng Y."/>
            <person name="Zhang Y.Q."/>
        </authorList>
    </citation>
    <scope>NUCLEOTIDE SEQUENCE [LARGE SCALE GENOMIC DNA]</scope>
    <source>
        <strain evidence="2 3">CPCC 101601</strain>
    </source>
</reference>
<dbReference type="InterPro" id="IPR043129">
    <property type="entry name" value="ATPase_NBD"/>
</dbReference>
<sequence length="280" mass="28091">MSLMIAVDGGGSGCRVLVADATGQILARATGGPANIATDPEGALRAILACSETAVRSACGSAALSELRHAYAGLGLAGANAKGASERLAAALPFARCRIETDAITAARGALGEADGILAAIGTGSVFVRQRAGQLQQFGGWGIVLGDEGSGARLGQAILIQAMRAAESFRPMTPYLASVLQRHDGPEGVIAFSLTARPADLAKFAPEILASSDPAAAEVWSESVSNIAEILRALGCGAELPASFNGGLGAAYSRALSDLPQRPALGSSLDGALLLARGLA</sequence>
<dbReference type="PANTHER" id="PTHR43190">
    <property type="entry name" value="N-ACETYL-D-GLUCOSAMINE KINASE"/>
    <property type="match status" value="1"/>
</dbReference>
<name>A0ABU0VUE2_9RHOB</name>
<evidence type="ECO:0000313" key="2">
    <source>
        <dbReference type="EMBL" id="MDQ2065273.1"/>
    </source>
</evidence>
<dbReference type="Gene3D" id="3.30.420.40">
    <property type="match status" value="2"/>
</dbReference>
<proteinExistence type="predicted"/>
<comment type="caution">
    <text evidence="2">The sequence shown here is derived from an EMBL/GenBank/DDBJ whole genome shotgun (WGS) entry which is preliminary data.</text>
</comment>
<dbReference type="InterPro" id="IPR052519">
    <property type="entry name" value="Euk-type_GlcNAc_Kinase"/>
</dbReference>